<evidence type="ECO:0000313" key="2">
    <source>
        <dbReference type="Proteomes" id="UP000034835"/>
    </source>
</evidence>
<organism evidence="1 2">
    <name type="scientific">Candidatus Collierbacteria bacterium GW2011_GWB1_44_6</name>
    <dbReference type="NCBI Taxonomy" id="1618384"/>
    <lineage>
        <taxon>Bacteria</taxon>
        <taxon>Candidatus Collieribacteriota</taxon>
    </lineage>
</organism>
<reference evidence="1 2" key="1">
    <citation type="journal article" date="2015" name="Nature">
        <title>rRNA introns, odd ribosomes, and small enigmatic genomes across a large radiation of phyla.</title>
        <authorList>
            <person name="Brown C.T."/>
            <person name="Hug L.A."/>
            <person name="Thomas B.C."/>
            <person name="Sharon I."/>
            <person name="Castelle C.J."/>
            <person name="Singh A."/>
            <person name="Wilkins M.J."/>
            <person name="Williams K.H."/>
            <person name="Banfield J.F."/>
        </authorList>
    </citation>
    <scope>NUCLEOTIDE SEQUENCE [LARGE SCALE GENOMIC DNA]</scope>
</reference>
<accession>A0A0G1JPE1</accession>
<dbReference type="STRING" id="1618384.UW68_C0014G0003"/>
<protein>
    <submittedName>
        <fullName evidence="1">Uncharacterized protein</fullName>
    </submittedName>
</protein>
<name>A0A0G1JPE1_9BACT</name>
<comment type="caution">
    <text evidence="1">The sequence shown here is derived from an EMBL/GenBank/DDBJ whole genome shotgun (WGS) entry which is preliminary data.</text>
</comment>
<dbReference type="EMBL" id="LCJG01000014">
    <property type="protein sequence ID" value="KKT73230.1"/>
    <property type="molecule type" value="Genomic_DNA"/>
</dbReference>
<proteinExistence type="predicted"/>
<evidence type="ECO:0000313" key="1">
    <source>
        <dbReference type="EMBL" id="KKT73230.1"/>
    </source>
</evidence>
<dbReference type="AlphaFoldDB" id="A0A0G1JPE1"/>
<sequence>MEAKDFRLPIITGEDLIDESTETEIKRFRIEDIDPAKCFDAPLQENLDDVEIELVEAAKEMALRLAVEMKGLIYSEIEKQPGISLRNVKRIFEVLEESGKDLPKIIVRFGDEAVDMIKSFGVAQAVDTENIKNNGLVLFQLPEPLAKYWYRKNSGDLNMIEWGSIYEKAVNLIWNEVYTSQQEGLPLARKNPLDFHDPKNFYYLFSFSEDEENFQPNARRFNSASDFQDVTGLDFKETVSNPEKHFWLGPNMPMVRQIENVVVDDQSQIGEISANNSIVSDQSIDLMISPYLISSLNLTDIRTNWDDLFGLVNRVLSDTGKAHFVLRDSHWSSVDGFDPDLFEQALAKYSIENGGRLRSKFESMGEHDMLTIWVEERNENPLQDLERLSKEIKYAIADAMVIGYAYETDVNHDRMIDIPEDVKNEEDFDTWIASISYARCLQNSAGVIEHLATTHPNKFEKMFLIKRHDSKGVDKKYRKNFGDHTVFVIKGRDGKWYAGSPANSEEVEEVKRRRRGDKNFMTTTYEADSLKKLLHLLELNEGYYWGKPEDYDKELYISPRVITEDWKAYFSLSIYLVGDDRIPKLNYKKIIT</sequence>
<gene>
    <name evidence="1" type="ORF">UW68_C0014G0003</name>
</gene>
<dbReference type="Proteomes" id="UP000034835">
    <property type="component" value="Unassembled WGS sequence"/>
</dbReference>